<evidence type="ECO:0000256" key="1">
    <source>
        <dbReference type="SAM" id="SignalP"/>
    </source>
</evidence>
<reference evidence="2" key="1">
    <citation type="submission" date="2021-06" db="EMBL/GenBank/DDBJ databases">
        <authorList>
            <person name="Hodson N. C."/>
            <person name="Mongue J. A."/>
            <person name="Jaron S. K."/>
        </authorList>
    </citation>
    <scope>NUCLEOTIDE SEQUENCE</scope>
</reference>
<feature type="non-terminal residue" evidence="2">
    <location>
        <position position="1"/>
    </location>
</feature>
<feature type="signal peptide" evidence="1">
    <location>
        <begin position="1"/>
        <end position="21"/>
    </location>
</feature>
<organism evidence="2 3">
    <name type="scientific">Allacma fusca</name>
    <dbReference type="NCBI Taxonomy" id="39272"/>
    <lineage>
        <taxon>Eukaryota</taxon>
        <taxon>Metazoa</taxon>
        <taxon>Ecdysozoa</taxon>
        <taxon>Arthropoda</taxon>
        <taxon>Hexapoda</taxon>
        <taxon>Collembola</taxon>
        <taxon>Symphypleona</taxon>
        <taxon>Sminthuridae</taxon>
        <taxon>Allacma</taxon>
    </lineage>
</organism>
<dbReference type="EMBL" id="CAJVCH010043232">
    <property type="protein sequence ID" value="CAG7717085.1"/>
    <property type="molecule type" value="Genomic_DNA"/>
</dbReference>
<evidence type="ECO:0000313" key="2">
    <source>
        <dbReference type="EMBL" id="CAG7717085.1"/>
    </source>
</evidence>
<dbReference type="Proteomes" id="UP000708208">
    <property type="component" value="Unassembled WGS sequence"/>
</dbReference>
<accession>A0A8J2JBB6</accession>
<protein>
    <submittedName>
        <fullName evidence="2">Uncharacterized protein</fullName>
    </submittedName>
</protein>
<feature type="chain" id="PRO_5035283897" evidence="1">
    <location>
        <begin position="22"/>
        <end position="136"/>
    </location>
</feature>
<evidence type="ECO:0000313" key="3">
    <source>
        <dbReference type="Proteomes" id="UP000708208"/>
    </source>
</evidence>
<sequence length="136" mass="15021">MVPETLYQLLLTAAVVASCWGSELHETKGESIRKRTRSVLIPSREAVPNSYVNSEGVGSTLIRKRRGTRRESTTRRGLSNILVTTPNADRCIDRPLTVQATISPDALGQPYSNPHTSAITRRMKEMGAIEKSDERG</sequence>
<dbReference type="AlphaFoldDB" id="A0A8J2JBB6"/>
<name>A0A8J2JBB6_9HEXA</name>
<keyword evidence="3" id="KW-1185">Reference proteome</keyword>
<keyword evidence="1" id="KW-0732">Signal</keyword>
<proteinExistence type="predicted"/>
<comment type="caution">
    <text evidence="2">The sequence shown here is derived from an EMBL/GenBank/DDBJ whole genome shotgun (WGS) entry which is preliminary data.</text>
</comment>
<gene>
    <name evidence="2" type="ORF">AFUS01_LOCUS6561</name>
</gene>